<dbReference type="RefSeq" id="XP_020435111.1">
    <property type="nucleotide sequence ID" value="XM_020574697.1"/>
</dbReference>
<dbReference type="InParanoid" id="D3B6M4"/>
<dbReference type="Proteomes" id="UP000001396">
    <property type="component" value="Unassembled WGS sequence"/>
</dbReference>
<evidence type="ECO:0000313" key="1">
    <source>
        <dbReference type="EMBL" id="EFA82994.1"/>
    </source>
</evidence>
<dbReference type="PANTHER" id="PTHR32134">
    <property type="entry name" value="FNIP REPEAT-CONTAINING PROTEIN"/>
    <property type="match status" value="1"/>
</dbReference>
<dbReference type="InterPro" id="IPR008615">
    <property type="entry name" value="FNIP"/>
</dbReference>
<reference evidence="1 2" key="1">
    <citation type="journal article" date="2011" name="Genome Res.">
        <title>Phylogeny-wide analysis of social amoeba genomes highlights ancient origins for complex intercellular communication.</title>
        <authorList>
            <person name="Heidel A.J."/>
            <person name="Lawal H.M."/>
            <person name="Felder M."/>
            <person name="Schilde C."/>
            <person name="Helps N.R."/>
            <person name="Tunggal B."/>
            <person name="Rivero F."/>
            <person name="John U."/>
            <person name="Schleicher M."/>
            <person name="Eichinger L."/>
            <person name="Platzer M."/>
            <person name="Noegel A.A."/>
            <person name="Schaap P."/>
            <person name="Gloeckner G."/>
        </authorList>
    </citation>
    <scope>NUCLEOTIDE SEQUENCE [LARGE SCALE GENOMIC DNA]</scope>
    <source>
        <strain evidence="2">ATCC 26659 / Pp 5 / PN500</strain>
    </source>
</reference>
<dbReference type="SUPFAM" id="SSF52058">
    <property type="entry name" value="L domain-like"/>
    <property type="match status" value="1"/>
</dbReference>
<dbReference type="GeneID" id="31359261"/>
<evidence type="ECO:0000313" key="2">
    <source>
        <dbReference type="Proteomes" id="UP000001396"/>
    </source>
</evidence>
<dbReference type="Pfam" id="PF05725">
    <property type="entry name" value="FNIP"/>
    <property type="match status" value="5"/>
</dbReference>
<keyword evidence="2" id="KW-1185">Reference proteome</keyword>
<accession>D3B6M4</accession>
<dbReference type="InterPro" id="IPR032675">
    <property type="entry name" value="LRR_dom_sf"/>
</dbReference>
<dbReference type="AlphaFoldDB" id="D3B6M4"/>
<dbReference type="InterPro" id="IPR051251">
    <property type="entry name" value="STK_FNIP-Repeat"/>
</dbReference>
<sequence length="521" mass="59273">MTSSILLKHNSSHHNKARGITNLSFRNRYLLFNPDDLVIRDLDTIQQFAFNSYREIFNRSMQLRTDTILTIYEELFPRKYEAYSKIDESSDYNLILNDDMVIPSTVKSLNFDHSYYTNIERISGLSNSNIKQITLSNDYNKQVQPGVLPQTLEYLMFLEAFNHPIIPGSLPPSIKQLFISNEFTHPLTQPMLPRYLEILDIESFAKPLVPGVFPESLTELSIRLSEESEDSGYLLVQGVLPSNLKYLSFQHLRCNASDLPPSLTYLRLSDQFQMTVECNLNHLTALTTLLYFPIECLELGIPKNVTTLSLTKKSADGSGGDEFLLKRGVLPTTITDLNFLFIRSLRIEEGSIPSSVKKLHLGMYFDQQLKPGCISEGIEYLHLGQIFNSKLQPGDLPNGIKTLFLSDCFSSVLVPDTIPNTVETLHFGYYLVALQPNTLPSSLLSLSFWEYRHTFTFGVIPPNLKRLVVGSVKYSCDFDSNTIPSSIEYLKFRNISGTLQPDYSNLNPMLHRYVNSDGKDY</sequence>
<protein>
    <submittedName>
        <fullName evidence="1">Uncharacterized protein</fullName>
    </submittedName>
</protein>
<gene>
    <name evidence="1" type="ORF">PPL_03774</name>
</gene>
<dbReference type="EMBL" id="ADBJ01000017">
    <property type="protein sequence ID" value="EFA82994.1"/>
    <property type="molecule type" value="Genomic_DNA"/>
</dbReference>
<name>D3B6M4_HETP5</name>
<proteinExistence type="predicted"/>
<dbReference type="Gene3D" id="3.80.10.10">
    <property type="entry name" value="Ribonuclease Inhibitor"/>
    <property type="match status" value="1"/>
</dbReference>
<comment type="caution">
    <text evidence="1">The sequence shown here is derived from an EMBL/GenBank/DDBJ whole genome shotgun (WGS) entry which is preliminary data.</text>
</comment>
<organism evidence="1 2">
    <name type="scientific">Heterostelium pallidum (strain ATCC 26659 / Pp 5 / PN500)</name>
    <name type="common">Cellular slime mold</name>
    <name type="synonym">Polysphondylium pallidum</name>
    <dbReference type="NCBI Taxonomy" id="670386"/>
    <lineage>
        <taxon>Eukaryota</taxon>
        <taxon>Amoebozoa</taxon>
        <taxon>Evosea</taxon>
        <taxon>Eumycetozoa</taxon>
        <taxon>Dictyostelia</taxon>
        <taxon>Acytosteliales</taxon>
        <taxon>Acytosteliaceae</taxon>
        <taxon>Heterostelium</taxon>
    </lineage>
</organism>
<dbReference type="PANTHER" id="PTHR32134:SF16">
    <property type="entry name" value="FNIP REPEAT-CONTAINING PROTEIN"/>
    <property type="match status" value="1"/>
</dbReference>